<name>A0AAD6XWA0_9AGAR</name>
<dbReference type="AlphaFoldDB" id="A0AAD6XWA0"/>
<comment type="caution">
    <text evidence="1">The sequence shown here is derived from an EMBL/GenBank/DDBJ whole genome shotgun (WGS) entry which is preliminary data.</text>
</comment>
<reference evidence="1" key="1">
    <citation type="submission" date="2023-03" db="EMBL/GenBank/DDBJ databases">
        <title>Massive genome expansion in bonnet fungi (Mycena s.s.) driven by repeated elements and novel gene families across ecological guilds.</title>
        <authorList>
            <consortium name="Lawrence Berkeley National Laboratory"/>
            <person name="Harder C.B."/>
            <person name="Miyauchi S."/>
            <person name="Viragh M."/>
            <person name="Kuo A."/>
            <person name="Thoen E."/>
            <person name="Andreopoulos B."/>
            <person name="Lu D."/>
            <person name="Skrede I."/>
            <person name="Drula E."/>
            <person name="Henrissat B."/>
            <person name="Morin E."/>
            <person name="Kohler A."/>
            <person name="Barry K."/>
            <person name="LaButti K."/>
            <person name="Morin E."/>
            <person name="Salamov A."/>
            <person name="Lipzen A."/>
            <person name="Mereny Z."/>
            <person name="Hegedus B."/>
            <person name="Baldrian P."/>
            <person name="Stursova M."/>
            <person name="Weitz H."/>
            <person name="Taylor A."/>
            <person name="Grigoriev I.V."/>
            <person name="Nagy L.G."/>
            <person name="Martin F."/>
            <person name="Kauserud H."/>
        </authorList>
    </citation>
    <scope>NUCLEOTIDE SEQUENCE</scope>
    <source>
        <strain evidence="1">CBHHK173m</strain>
    </source>
</reference>
<evidence type="ECO:0000313" key="1">
    <source>
        <dbReference type="EMBL" id="KAJ7100652.1"/>
    </source>
</evidence>
<organism evidence="1 2">
    <name type="scientific">Mycena belliarum</name>
    <dbReference type="NCBI Taxonomy" id="1033014"/>
    <lineage>
        <taxon>Eukaryota</taxon>
        <taxon>Fungi</taxon>
        <taxon>Dikarya</taxon>
        <taxon>Basidiomycota</taxon>
        <taxon>Agaricomycotina</taxon>
        <taxon>Agaricomycetes</taxon>
        <taxon>Agaricomycetidae</taxon>
        <taxon>Agaricales</taxon>
        <taxon>Marasmiineae</taxon>
        <taxon>Mycenaceae</taxon>
        <taxon>Mycena</taxon>
    </lineage>
</organism>
<sequence>MSQVLAASATTTIPASPGCWANSETAVKACCNRFGGVRINLTDSSIPGCLYNVGSGFTADGGPSSSNSTRSRWTACVSTFFNVTADGSVVLSTCQNFDKQIATATSRPSSDALPMGARSAHVVLAGLLAGSALIHVLGLAI</sequence>
<accession>A0AAD6XWA0</accession>
<gene>
    <name evidence="1" type="ORF">B0H15DRAFT_796388</name>
</gene>
<keyword evidence="2" id="KW-1185">Reference proteome</keyword>
<protein>
    <submittedName>
        <fullName evidence="1">Uncharacterized protein</fullName>
    </submittedName>
</protein>
<evidence type="ECO:0000313" key="2">
    <source>
        <dbReference type="Proteomes" id="UP001222325"/>
    </source>
</evidence>
<proteinExistence type="predicted"/>
<dbReference type="EMBL" id="JARJCN010000005">
    <property type="protein sequence ID" value="KAJ7100652.1"/>
    <property type="molecule type" value="Genomic_DNA"/>
</dbReference>
<dbReference type="Proteomes" id="UP001222325">
    <property type="component" value="Unassembled WGS sequence"/>
</dbReference>